<dbReference type="AlphaFoldDB" id="D7DBR7"/>
<dbReference type="OrthoDB" id="41005at2157"/>
<keyword evidence="3" id="KW-0808">Transferase</keyword>
<keyword evidence="8" id="KW-0723">Serine/threonine-protein kinase</keyword>
<dbReference type="SUPFAM" id="SSF56112">
    <property type="entry name" value="Protein kinase-like (PK-like)"/>
    <property type="match status" value="1"/>
</dbReference>
<dbReference type="SMART" id="SM00220">
    <property type="entry name" value="S_TKc"/>
    <property type="match status" value="1"/>
</dbReference>
<keyword evidence="5 8" id="KW-0418">Kinase</keyword>
<evidence type="ECO:0000256" key="6">
    <source>
        <dbReference type="ARBA" id="ARBA00022840"/>
    </source>
</evidence>
<dbReference type="InterPro" id="IPR050660">
    <property type="entry name" value="NEK_Ser/Thr_kinase"/>
</dbReference>
<dbReference type="InterPro" id="IPR008271">
    <property type="entry name" value="Ser/Thr_kinase_AS"/>
</dbReference>
<dbReference type="InterPro" id="IPR000719">
    <property type="entry name" value="Prot_kinase_dom"/>
</dbReference>
<dbReference type="HOGENOM" id="CLU_035393_0_0_2"/>
<dbReference type="STRING" id="591019.Shell_0483"/>
<organism evidence="8 9">
    <name type="scientific">Staphylothermus hellenicus (strain DSM 12710 / JCM 10830 / BK20S6-10-b1 / P8)</name>
    <dbReference type="NCBI Taxonomy" id="591019"/>
    <lineage>
        <taxon>Archaea</taxon>
        <taxon>Thermoproteota</taxon>
        <taxon>Thermoprotei</taxon>
        <taxon>Desulfurococcales</taxon>
        <taxon>Desulfurococcaceae</taxon>
        <taxon>Staphylothermus</taxon>
    </lineage>
</organism>
<evidence type="ECO:0000256" key="1">
    <source>
        <dbReference type="ARBA" id="ARBA00010886"/>
    </source>
</evidence>
<dbReference type="InterPro" id="IPR011009">
    <property type="entry name" value="Kinase-like_dom_sf"/>
</dbReference>
<proteinExistence type="inferred from homology"/>
<dbReference type="PROSITE" id="PS00108">
    <property type="entry name" value="PROTEIN_KINASE_ST"/>
    <property type="match status" value="1"/>
</dbReference>
<dbReference type="Proteomes" id="UP000002573">
    <property type="component" value="Chromosome"/>
</dbReference>
<name>D7DBR7_STAHD</name>
<evidence type="ECO:0000313" key="8">
    <source>
        <dbReference type="EMBL" id="ADI31614.1"/>
    </source>
</evidence>
<dbReference type="EC" id="2.7.11.1" evidence="2"/>
<evidence type="ECO:0000256" key="3">
    <source>
        <dbReference type="ARBA" id="ARBA00022679"/>
    </source>
</evidence>
<dbReference type="KEGG" id="shc:Shell_0483"/>
<dbReference type="RefSeq" id="WP_013142812.1">
    <property type="nucleotide sequence ID" value="NC_014205.1"/>
</dbReference>
<feature type="domain" description="Protein kinase" evidence="7">
    <location>
        <begin position="180"/>
        <end position="429"/>
    </location>
</feature>
<dbReference type="PANTHER" id="PTHR43671:SF13">
    <property type="entry name" value="SERINE_THREONINE-PROTEIN KINASE NEK2"/>
    <property type="match status" value="1"/>
</dbReference>
<dbReference type="Gene3D" id="1.10.510.10">
    <property type="entry name" value="Transferase(Phosphotransferase) domain 1"/>
    <property type="match status" value="1"/>
</dbReference>
<dbReference type="EMBL" id="CP002051">
    <property type="protein sequence ID" value="ADI31614.1"/>
    <property type="molecule type" value="Genomic_DNA"/>
</dbReference>
<dbReference type="PROSITE" id="PS50011">
    <property type="entry name" value="PROTEIN_KINASE_DOM"/>
    <property type="match status" value="1"/>
</dbReference>
<evidence type="ECO:0000259" key="7">
    <source>
        <dbReference type="PROSITE" id="PS50011"/>
    </source>
</evidence>
<reference evidence="8 9" key="2">
    <citation type="journal article" date="2011" name="Stand. Genomic Sci.">
        <title>Complete genome sequence of Staphylothermus hellenicus P8.</title>
        <authorList>
            <person name="Anderson I."/>
            <person name="Wirth R."/>
            <person name="Lucas S."/>
            <person name="Copeland A."/>
            <person name="Lapidus A."/>
            <person name="Cheng J.F."/>
            <person name="Goodwin L."/>
            <person name="Pitluck S."/>
            <person name="Davenport K."/>
            <person name="Detter J.C."/>
            <person name="Han C."/>
            <person name="Tapia R."/>
            <person name="Land M."/>
            <person name="Hauser L."/>
            <person name="Pati A."/>
            <person name="Mikhailova N."/>
            <person name="Woyke T."/>
            <person name="Klenk H.P."/>
            <person name="Kyrpides N."/>
            <person name="Ivanova N."/>
        </authorList>
    </citation>
    <scope>NUCLEOTIDE SEQUENCE [LARGE SCALE GENOMIC DNA]</scope>
    <source>
        <strain evidence="9">DSM 12710 / JCM 10830 / BK20S6-10-b1 / P8</strain>
    </source>
</reference>
<protein>
    <recommendedName>
        <fullName evidence="2">non-specific serine/threonine protein kinase</fullName>
        <ecNumber evidence="2">2.7.11.1</ecNumber>
    </recommendedName>
</protein>
<comment type="similarity">
    <text evidence="1">Belongs to the protein kinase superfamily. NEK Ser/Thr protein kinase family. NIMA subfamily.</text>
</comment>
<dbReference type="GO" id="GO:0005524">
    <property type="term" value="F:ATP binding"/>
    <property type="evidence" value="ECO:0007669"/>
    <property type="project" value="UniProtKB-KW"/>
</dbReference>
<dbReference type="InterPro" id="IPR017441">
    <property type="entry name" value="Protein_kinase_ATP_BS"/>
</dbReference>
<keyword evidence="4" id="KW-0547">Nucleotide-binding</keyword>
<dbReference type="Pfam" id="PF00069">
    <property type="entry name" value="Pkinase"/>
    <property type="match status" value="1"/>
</dbReference>
<dbReference type="CDD" id="cd14014">
    <property type="entry name" value="STKc_PknB_like"/>
    <property type="match status" value="1"/>
</dbReference>
<keyword evidence="6" id="KW-0067">ATP-binding</keyword>
<evidence type="ECO:0000256" key="5">
    <source>
        <dbReference type="ARBA" id="ARBA00022777"/>
    </source>
</evidence>
<reference evidence="9" key="1">
    <citation type="submission" date="2010-05" db="EMBL/GenBank/DDBJ databases">
        <title>Complete sequence of Staphylothermus hellenicus DSM 12710.</title>
        <authorList>
            <consortium name="US DOE Joint Genome Institute"/>
            <person name="Lucas S."/>
            <person name="Copeland A."/>
            <person name="Lapidus A."/>
            <person name="Cheng J.-F."/>
            <person name="Bruce D."/>
            <person name="Goodwin L."/>
            <person name="Pitluck S."/>
            <person name="Davenport K."/>
            <person name="Detter J.C."/>
            <person name="Han C."/>
            <person name="Tapia R."/>
            <person name="Larimer F."/>
            <person name="Land M."/>
            <person name="Hauser L."/>
            <person name="Kyrpides N."/>
            <person name="Mikhailova N."/>
            <person name="Anderson I.J."/>
            <person name="Woyke T."/>
        </authorList>
    </citation>
    <scope>NUCLEOTIDE SEQUENCE [LARGE SCALE GENOMIC DNA]</scope>
    <source>
        <strain evidence="9">DSM 12710 / JCM 10830 / BK20S6-10-b1 / P8</strain>
    </source>
</reference>
<sequence length="526" mass="61593">MDWKGGKRILKLSDEALEEAMRMRGEALEIAEKIRIESAKTMYWKRLRGRNVSASIIDFIPATGVYYPGQRVCSRLRFKNTGNVRWTFYISYSVQDGSGKRYNIRSHAVTLDPGEVSSWQYMCWDVPRNPVTGWYKVVMVVWKTMPEKDPNAIQLDFRERANSFRVLRKEDFAPELASYYSDAEYVGGGGFGRVFKARRRDGKIVAVKIPVSLDREAGKSFIRELEAWKRLRHRNIIKLYDYNILPIPYLEMEYADRSLEDLEKPMDVGEAARIILEVAEGLKYAHMNGIIHGDLKPQNILLLGNTPKITDWGLAKFRKEDRSPRISPFTPLYAAPEQLLEKFGEVDERTDIWQLGAVFYELVTGRPPFYSDDMVETMHKIISEKPVEPGRVNPEARSVEHIIMKCLEKSKDKRYQSVEELQRDLAEYLKINYNRSLDETRIKGDLTRSRFFCAQLILLSARYKDYMETIKYLSIFKDYACEEERRQINSLIEQINIRMKREIAFDDELKNRIETLVYNVMLKKRL</sequence>
<evidence type="ECO:0000256" key="4">
    <source>
        <dbReference type="ARBA" id="ARBA00022741"/>
    </source>
</evidence>
<dbReference type="GO" id="GO:0004674">
    <property type="term" value="F:protein serine/threonine kinase activity"/>
    <property type="evidence" value="ECO:0007669"/>
    <property type="project" value="UniProtKB-KW"/>
</dbReference>
<dbReference type="Gene3D" id="3.30.200.20">
    <property type="entry name" value="Phosphorylase Kinase, domain 1"/>
    <property type="match status" value="1"/>
</dbReference>
<accession>D7DBR7</accession>
<evidence type="ECO:0000256" key="2">
    <source>
        <dbReference type="ARBA" id="ARBA00012513"/>
    </source>
</evidence>
<keyword evidence="9" id="KW-1185">Reference proteome</keyword>
<dbReference type="GeneID" id="9233772"/>
<dbReference type="eggNOG" id="arCOG03682">
    <property type="taxonomic scope" value="Archaea"/>
</dbReference>
<evidence type="ECO:0000313" key="9">
    <source>
        <dbReference type="Proteomes" id="UP000002573"/>
    </source>
</evidence>
<dbReference type="PROSITE" id="PS00107">
    <property type="entry name" value="PROTEIN_KINASE_ATP"/>
    <property type="match status" value="1"/>
</dbReference>
<dbReference type="PANTHER" id="PTHR43671">
    <property type="entry name" value="SERINE/THREONINE-PROTEIN KINASE NEK"/>
    <property type="match status" value="1"/>
</dbReference>
<gene>
    <name evidence="8" type="ordered locus">Shell_0483</name>
</gene>